<organism evidence="2 3">
    <name type="scientific">Nonomuraea jiangxiensis</name>
    <dbReference type="NCBI Taxonomy" id="633440"/>
    <lineage>
        <taxon>Bacteria</taxon>
        <taxon>Bacillati</taxon>
        <taxon>Actinomycetota</taxon>
        <taxon>Actinomycetes</taxon>
        <taxon>Streptosporangiales</taxon>
        <taxon>Streptosporangiaceae</taxon>
        <taxon>Nonomuraea</taxon>
    </lineage>
</organism>
<dbReference type="STRING" id="633440.SAMN05421869_10380"/>
<dbReference type="OrthoDB" id="3543503at2"/>
<accession>A0A1G8ERT2</accession>
<dbReference type="EMBL" id="FNDJ01000003">
    <property type="protein sequence ID" value="SDH72575.1"/>
    <property type="molecule type" value="Genomic_DNA"/>
</dbReference>
<sequence>MSPVQKYAIGAGAAVLLSLIFFQFSWITLLVILGVVAAPVVGYLMLDPSQRERLKRARRRGIGH</sequence>
<evidence type="ECO:0000256" key="1">
    <source>
        <dbReference type="SAM" id="Phobius"/>
    </source>
</evidence>
<keyword evidence="1" id="KW-1133">Transmembrane helix</keyword>
<dbReference type="RefSeq" id="WP_090930030.1">
    <property type="nucleotide sequence ID" value="NZ_FNDJ01000003.1"/>
</dbReference>
<reference evidence="2 3" key="1">
    <citation type="submission" date="2016-10" db="EMBL/GenBank/DDBJ databases">
        <authorList>
            <person name="de Groot N.N."/>
        </authorList>
    </citation>
    <scope>NUCLEOTIDE SEQUENCE [LARGE SCALE GENOMIC DNA]</scope>
    <source>
        <strain evidence="2 3">CGMCC 4.6533</strain>
    </source>
</reference>
<feature type="transmembrane region" description="Helical" evidence="1">
    <location>
        <begin position="20"/>
        <end position="46"/>
    </location>
</feature>
<evidence type="ECO:0000313" key="3">
    <source>
        <dbReference type="Proteomes" id="UP000199202"/>
    </source>
</evidence>
<gene>
    <name evidence="2" type="ORF">SAMN05421869_10380</name>
</gene>
<evidence type="ECO:0000313" key="2">
    <source>
        <dbReference type="EMBL" id="SDH72575.1"/>
    </source>
</evidence>
<proteinExistence type="predicted"/>
<keyword evidence="1" id="KW-0812">Transmembrane</keyword>
<keyword evidence="1" id="KW-0472">Membrane</keyword>
<dbReference type="AlphaFoldDB" id="A0A1G8ERT2"/>
<protein>
    <submittedName>
        <fullName evidence="2">Uncharacterized protein</fullName>
    </submittedName>
</protein>
<dbReference type="Proteomes" id="UP000199202">
    <property type="component" value="Unassembled WGS sequence"/>
</dbReference>
<keyword evidence="3" id="KW-1185">Reference proteome</keyword>
<name>A0A1G8ERT2_9ACTN</name>